<dbReference type="OrthoDB" id="5424209at2759"/>
<organism evidence="1 2">
    <name type="scientific">Amorphotheca resinae ATCC 22711</name>
    <dbReference type="NCBI Taxonomy" id="857342"/>
    <lineage>
        <taxon>Eukaryota</taxon>
        <taxon>Fungi</taxon>
        <taxon>Dikarya</taxon>
        <taxon>Ascomycota</taxon>
        <taxon>Pezizomycotina</taxon>
        <taxon>Leotiomycetes</taxon>
        <taxon>Helotiales</taxon>
        <taxon>Amorphothecaceae</taxon>
        <taxon>Amorphotheca</taxon>
    </lineage>
</organism>
<dbReference type="GeneID" id="36571777"/>
<keyword evidence="2" id="KW-1185">Reference proteome</keyword>
<sequence length="218" mass="24721">MIAHQLTIGKRIAPILNKPDLERDWPSILDSVYRILESFNQMRSRITSISLFCLGFSLVLEENPITVYVSVDYDCPESTWPPVIRAIESYIEGTTYDRVKAAITADPTSAAAANLEQKLGPRQRSFTRRLESHIRQARLRVRGQATVPRTTADVLLVAVDVLLGIHRSIDMIVDTRGVFQAGTNKLVIRPFTQLFARCFLAKTALRIEWMPCSVWVMF</sequence>
<accession>A0A2T3ASR9</accession>
<dbReference type="RefSeq" id="XP_024717702.1">
    <property type="nucleotide sequence ID" value="XM_024863696.1"/>
</dbReference>
<reference evidence="1 2" key="1">
    <citation type="journal article" date="2018" name="New Phytol.">
        <title>Comparative genomics and transcriptomics depict ericoid mycorrhizal fungi as versatile saprotrophs and plant mutualists.</title>
        <authorList>
            <person name="Martino E."/>
            <person name="Morin E."/>
            <person name="Grelet G.A."/>
            <person name="Kuo A."/>
            <person name="Kohler A."/>
            <person name="Daghino S."/>
            <person name="Barry K.W."/>
            <person name="Cichocki N."/>
            <person name="Clum A."/>
            <person name="Dockter R.B."/>
            <person name="Hainaut M."/>
            <person name="Kuo R.C."/>
            <person name="LaButti K."/>
            <person name="Lindahl B.D."/>
            <person name="Lindquist E.A."/>
            <person name="Lipzen A."/>
            <person name="Khouja H.R."/>
            <person name="Magnuson J."/>
            <person name="Murat C."/>
            <person name="Ohm R.A."/>
            <person name="Singer S.W."/>
            <person name="Spatafora J.W."/>
            <person name="Wang M."/>
            <person name="Veneault-Fourrey C."/>
            <person name="Henrissat B."/>
            <person name="Grigoriev I.V."/>
            <person name="Martin F.M."/>
            <person name="Perotto S."/>
        </authorList>
    </citation>
    <scope>NUCLEOTIDE SEQUENCE [LARGE SCALE GENOMIC DNA]</scope>
    <source>
        <strain evidence="1 2">ATCC 22711</strain>
    </source>
</reference>
<name>A0A2T3ASR9_AMORE</name>
<dbReference type="AlphaFoldDB" id="A0A2T3ASR9"/>
<evidence type="ECO:0000313" key="2">
    <source>
        <dbReference type="Proteomes" id="UP000241818"/>
    </source>
</evidence>
<gene>
    <name evidence="1" type="ORF">M430DRAFT_175449</name>
</gene>
<dbReference type="InParanoid" id="A0A2T3ASR9"/>
<dbReference type="Proteomes" id="UP000241818">
    <property type="component" value="Unassembled WGS sequence"/>
</dbReference>
<evidence type="ECO:0000313" key="1">
    <source>
        <dbReference type="EMBL" id="PSS10523.1"/>
    </source>
</evidence>
<protein>
    <submittedName>
        <fullName evidence="1">Uncharacterized protein</fullName>
    </submittedName>
</protein>
<proteinExistence type="predicted"/>
<dbReference type="EMBL" id="KZ679016">
    <property type="protein sequence ID" value="PSS10523.1"/>
    <property type="molecule type" value="Genomic_DNA"/>
</dbReference>